<accession>A0A409VUM1</accession>
<dbReference type="Proteomes" id="UP000283269">
    <property type="component" value="Unassembled WGS sequence"/>
</dbReference>
<protein>
    <submittedName>
        <fullName evidence="1">Uncharacterized protein</fullName>
    </submittedName>
</protein>
<gene>
    <name evidence="1" type="ORF">CVT25_001993</name>
</gene>
<dbReference type="EMBL" id="NHYD01003919">
    <property type="protein sequence ID" value="PPQ69951.1"/>
    <property type="molecule type" value="Genomic_DNA"/>
</dbReference>
<proteinExistence type="predicted"/>
<reference evidence="1 2" key="1">
    <citation type="journal article" date="2018" name="Evol. Lett.">
        <title>Horizontal gene cluster transfer increased hallucinogenic mushroom diversity.</title>
        <authorList>
            <person name="Reynolds H.T."/>
            <person name="Vijayakumar V."/>
            <person name="Gluck-Thaler E."/>
            <person name="Korotkin H.B."/>
            <person name="Matheny P.B."/>
            <person name="Slot J.C."/>
        </authorList>
    </citation>
    <scope>NUCLEOTIDE SEQUENCE [LARGE SCALE GENOMIC DNA]</scope>
    <source>
        <strain evidence="1 2">2631</strain>
    </source>
</reference>
<comment type="caution">
    <text evidence="1">The sequence shown here is derived from an EMBL/GenBank/DDBJ whole genome shotgun (WGS) entry which is preliminary data.</text>
</comment>
<evidence type="ECO:0000313" key="1">
    <source>
        <dbReference type="EMBL" id="PPQ69951.1"/>
    </source>
</evidence>
<keyword evidence="2" id="KW-1185">Reference proteome</keyword>
<sequence>MSVSSSARFYDDAASYVAPNRGDDPSPIHSVTSVATSSTAVVLHLPYPDGETAVVIRESECMFVGGRMVPVIVAVMDVDIISSRALVSSEPWNRLHGFEFV</sequence>
<organism evidence="1 2">
    <name type="scientific">Psilocybe cyanescens</name>
    <dbReference type="NCBI Taxonomy" id="93625"/>
    <lineage>
        <taxon>Eukaryota</taxon>
        <taxon>Fungi</taxon>
        <taxon>Dikarya</taxon>
        <taxon>Basidiomycota</taxon>
        <taxon>Agaricomycotina</taxon>
        <taxon>Agaricomycetes</taxon>
        <taxon>Agaricomycetidae</taxon>
        <taxon>Agaricales</taxon>
        <taxon>Agaricineae</taxon>
        <taxon>Strophariaceae</taxon>
        <taxon>Psilocybe</taxon>
    </lineage>
</organism>
<evidence type="ECO:0000313" key="2">
    <source>
        <dbReference type="Proteomes" id="UP000283269"/>
    </source>
</evidence>
<dbReference type="InParanoid" id="A0A409VUM1"/>
<dbReference type="AlphaFoldDB" id="A0A409VUM1"/>
<name>A0A409VUM1_PSICY</name>